<keyword evidence="2" id="KW-1133">Transmembrane helix</keyword>
<comment type="caution">
    <text evidence="4">The sequence shown here is derived from an EMBL/GenBank/DDBJ whole genome shotgun (WGS) entry which is preliminary data.</text>
</comment>
<evidence type="ECO:0000256" key="1">
    <source>
        <dbReference type="SAM" id="MobiDB-lite"/>
    </source>
</evidence>
<dbReference type="OrthoDB" id="3946741at2759"/>
<keyword evidence="3" id="KW-0732">Signal</keyword>
<accession>A0A8H3UJI1</accession>
<feature type="compositionally biased region" description="Basic and acidic residues" evidence="1">
    <location>
        <begin position="538"/>
        <end position="547"/>
    </location>
</feature>
<dbReference type="EMBL" id="WNWS01000353">
    <property type="protein sequence ID" value="KAE9969829.1"/>
    <property type="molecule type" value="Genomic_DNA"/>
</dbReference>
<dbReference type="Proteomes" id="UP000447873">
    <property type="component" value="Unassembled WGS sequence"/>
</dbReference>
<feature type="region of interest" description="Disordered" evidence="1">
    <location>
        <begin position="142"/>
        <end position="176"/>
    </location>
</feature>
<reference evidence="4 5" key="1">
    <citation type="submission" date="2018-12" db="EMBL/GenBank/DDBJ databases">
        <title>Venturia inaequalis Genome Resource.</title>
        <authorList>
            <person name="Lichtner F.J."/>
        </authorList>
    </citation>
    <scope>NUCLEOTIDE SEQUENCE [LARGE SCALE GENOMIC DNA]</scope>
    <source>
        <strain evidence="4 5">120213</strain>
    </source>
</reference>
<feature type="compositionally biased region" description="Polar residues" evidence="1">
    <location>
        <begin position="472"/>
        <end position="530"/>
    </location>
</feature>
<feature type="region of interest" description="Disordered" evidence="1">
    <location>
        <begin position="447"/>
        <end position="602"/>
    </location>
</feature>
<feature type="transmembrane region" description="Helical" evidence="2">
    <location>
        <begin position="197"/>
        <end position="221"/>
    </location>
</feature>
<protein>
    <recommendedName>
        <fullName evidence="6">Extracellular membrane protein CFEM domain-containing protein</fullName>
    </recommendedName>
</protein>
<feature type="signal peptide" evidence="3">
    <location>
        <begin position="1"/>
        <end position="33"/>
    </location>
</feature>
<feature type="region of interest" description="Disordered" evidence="1">
    <location>
        <begin position="239"/>
        <end position="261"/>
    </location>
</feature>
<name>A0A8H3UJI1_VENIN</name>
<evidence type="ECO:0000313" key="4">
    <source>
        <dbReference type="EMBL" id="KAE9969829.1"/>
    </source>
</evidence>
<feature type="chain" id="PRO_5034653484" description="Extracellular membrane protein CFEM domain-containing protein" evidence="3">
    <location>
        <begin position="34"/>
        <end position="686"/>
    </location>
</feature>
<feature type="region of interest" description="Disordered" evidence="1">
    <location>
        <begin position="308"/>
        <end position="366"/>
    </location>
</feature>
<feature type="compositionally biased region" description="Polar residues" evidence="1">
    <location>
        <begin position="593"/>
        <end position="602"/>
    </location>
</feature>
<evidence type="ECO:0000256" key="3">
    <source>
        <dbReference type="SAM" id="SignalP"/>
    </source>
</evidence>
<organism evidence="4 5">
    <name type="scientific">Venturia inaequalis</name>
    <name type="common">Apple scab fungus</name>
    <dbReference type="NCBI Taxonomy" id="5025"/>
    <lineage>
        <taxon>Eukaryota</taxon>
        <taxon>Fungi</taxon>
        <taxon>Dikarya</taxon>
        <taxon>Ascomycota</taxon>
        <taxon>Pezizomycotina</taxon>
        <taxon>Dothideomycetes</taxon>
        <taxon>Pleosporomycetidae</taxon>
        <taxon>Venturiales</taxon>
        <taxon>Venturiaceae</taxon>
        <taxon>Venturia</taxon>
    </lineage>
</organism>
<proteinExistence type="predicted"/>
<keyword evidence="2" id="KW-0812">Transmembrane</keyword>
<evidence type="ECO:0008006" key="6">
    <source>
        <dbReference type="Google" id="ProtNLM"/>
    </source>
</evidence>
<gene>
    <name evidence="4" type="ORF">EG328_006665</name>
</gene>
<evidence type="ECO:0000313" key="5">
    <source>
        <dbReference type="Proteomes" id="UP000447873"/>
    </source>
</evidence>
<evidence type="ECO:0000256" key="2">
    <source>
        <dbReference type="SAM" id="Phobius"/>
    </source>
</evidence>
<keyword evidence="2" id="KW-0472">Membrane</keyword>
<sequence>MLMGFACLHIYALPVFVLPRLLVLAALPSPLQSQVPVCAQSCLEPFLQQDFDTSICADPTDFDCLCSHYDSEGYTLGERAYVCLYTTGCTQASRSNATAIFSVCANRSNAVTPTHKTLLITATPSTMTSIAVVKTTSPINTASPIKTTSPTTTSTTSTTTSNSSPASATSMSSGATFSTRPDGANISGNFSLTMAQIVGITIAAAALLILAFGIACCLIFVRKRNKRLEQDDQKLLIYEKSPDSPHNPHVFSAPRKDPRSRTAGVGIIPLQRYSPQPQEQQRTWPRYYPVVPDERAIEAIVNSCPPRPVISPSYSPQSGPPKDSQGWHNTAIILPSPPLPPIQAHSRPSKPPHLKIPQTLQPHKDFSPISAATDFEEDDPSLRPRSNFVGSRPMSGMDFSEWPKPPVSAAPAALPLPPRNKRPSLPLTLTIAVPKAVYNVPIPLQPAPQRPPLARHDATQQVPPRQWPLPLASQSQESSYSPAIASSQALGGSIDSGNSQLSERSASNFRPPSKSSVCSDSQASSTSFESMGSDDDPTPPKEEDKRLSPVHKSPVSYLRYPKVPRASNQVVPRASPSHWNRSSGVPSLGSPFVGSQRSMASPNLNLSSRTSPNLNSSPSPVARQGIGNNLWKTEISHPGTTPQYVTWGTQDSPPMAMSRVDSPGFGIMPRLTPRKRGGDWVLDVSR</sequence>
<dbReference type="AlphaFoldDB" id="A0A8H3UJI1"/>